<dbReference type="InterPro" id="IPR055210">
    <property type="entry name" value="CtpA/B_N"/>
</dbReference>
<dbReference type="GO" id="GO:0008236">
    <property type="term" value="F:serine-type peptidase activity"/>
    <property type="evidence" value="ECO:0007669"/>
    <property type="project" value="UniProtKB-KW"/>
</dbReference>
<dbReference type="Pfam" id="PF22694">
    <property type="entry name" value="CtpB_N-like"/>
    <property type="match status" value="1"/>
</dbReference>
<dbReference type="Pfam" id="PF03572">
    <property type="entry name" value="Peptidase_S41"/>
    <property type="match status" value="1"/>
</dbReference>
<sequence length="465" mass="49898">MNNSRLDDTAADSGAPTRPDKARSRAIRRVAVSAALAFAVGGGVLLGATGGGQSQTNSTDTYRQLSLLGDVFEKVRAQYVEEVSDEKLVEAAINGMLTSLDPHSSYLSAKSFQDMRVQTKGEFGGLGIEVTMENGFVKVVSPIDDTPASEVGLQPGDYITHLDGEAVLGLTLSDAVEKMRGKVGTPITLTIRRAEEEPFDVEITRAIITIKSVRNRVIQDIGYIRITTFNEQTTVGLQESVSEIKEELGDRLHGFVIDLRNNPGGLLDQAISVTDAFLERGEIVSTRGREEANASRVNATPGDITDGKPVVVLINGGSASASEIVAGALQDHRRAIVLGTQSFGKGSVQTILPLQGNAAMRLTTARYYTPSGRSIQAKGIEPDIKVELAKIEKIEEGRRRREADLRGALVNPDESDAPAAQPPAEVPTPGEAASAENEDPLEDYQLARAVDLLRGFHLFQNRVVN</sequence>
<dbReference type="Proteomes" id="UP000198615">
    <property type="component" value="Unassembled WGS sequence"/>
</dbReference>
<dbReference type="Pfam" id="PF17820">
    <property type="entry name" value="PDZ_6"/>
    <property type="match status" value="1"/>
</dbReference>
<dbReference type="InterPro" id="IPR036034">
    <property type="entry name" value="PDZ_sf"/>
</dbReference>
<dbReference type="GO" id="GO:0006508">
    <property type="term" value="P:proteolysis"/>
    <property type="evidence" value="ECO:0007669"/>
    <property type="project" value="UniProtKB-KW"/>
</dbReference>
<dbReference type="InterPro" id="IPR001478">
    <property type="entry name" value="PDZ"/>
</dbReference>
<dbReference type="FunFam" id="3.90.226.10:FF:000029">
    <property type="entry name" value="Peptidase, S41 family"/>
    <property type="match status" value="1"/>
</dbReference>
<organism evidence="9 10">
    <name type="scientific">Thalassobaculum litoreum DSM 18839</name>
    <dbReference type="NCBI Taxonomy" id="1123362"/>
    <lineage>
        <taxon>Bacteria</taxon>
        <taxon>Pseudomonadati</taxon>
        <taxon>Pseudomonadota</taxon>
        <taxon>Alphaproteobacteria</taxon>
        <taxon>Rhodospirillales</taxon>
        <taxon>Thalassobaculaceae</taxon>
        <taxon>Thalassobaculum</taxon>
    </lineage>
</organism>
<evidence type="ECO:0000256" key="3">
    <source>
        <dbReference type="ARBA" id="ARBA00022801"/>
    </source>
</evidence>
<name>A0A8G2BMJ8_9PROT</name>
<dbReference type="InterPro" id="IPR041489">
    <property type="entry name" value="PDZ_6"/>
</dbReference>
<dbReference type="CDD" id="cd07560">
    <property type="entry name" value="Peptidase_S41_CPP"/>
    <property type="match status" value="1"/>
</dbReference>
<dbReference type="EMBL" id="FNBW01000012">
    <property type="protein sequence ID" value="SDG23647.1"/>
    <property type="molecule type" value="Genomic_DNA"/>
</dbReference>
<dbReference type="PANTHER" id="PTHR32060:SF30">
    <property type="entry name" value="CARBOXY-TERMINAL PROCESSING PROTEASE CTPA"/>
    <property type="match status" value="1"/>
</dbReference>
<dbReference type="InterPro" id="IPR005151">
    <property type="entry name" value="Tail-specific_protease"/>
</dbReference>
<dbReference type="SMART" id="SM00228">
    <property type="entry name" value="PDZ"/>
    <property type="match status" value="1"/>
</dbReference>
<dbReference type="NCBIfam" id="TIGR00225">
    <property type="entry name" value="prc"/>
    <property type="match status" value="1"/>
</dbReference>
<dbReference type="Gene3D" id="3.30.750.44">
    <property type="match status" value="1"/>
</dbReference>
<evidence type="ECO:0000256" key="5">
    <source>
        <dbReference type="RuleBase" id="RU004404"/>
    </source>
</evidence>
<reference evidence="9 10" key="1">
    <citation type="submission" date="2016-10" db="EMBL/GenBank/DDBJ databases">
        <authorList>
            <person name="Varghese N."/>
            <person name="Submissions S."/>
        </authorList>
    </citation>
    <scope>NUCLEOTIDE SEQUENCE [LARGE SCALE GENOMIC DNA]</scope>
    <source>
        <strain evidence="9 10">DSM 18839</strain>
    </source>
</reference>
<dbReference type="GO" id="GO:0004175">
    <property type="term" value="F:endopeptidase activity"/>
    <property type="evidence" value="ECO:0007669"/>
    <property type="project" value="TreeGrafter"/>
</dbReference>
<keyword evidence="2 5" id="KW-0645">Protease</keyword>
<evidence type="ECO:0000256" key="7">
    <source>
        <dbReference type="SAM" id="Phobius"/>
    </source>
</evidence>
<evidence type="ECO:0000256" key="1">
    <source>
        <dbReference type="ARBA" id="ARBA00009179"/>
    </source>
</evidence>
<evidence type="ECO:0000256" key="6">
    <source>
        <dbReference type="SAM" id="MobiDB-lite"/>
    </source>
</evidence>
<evidence type="ECO:0000256" key="4">
    <source>
        <dbReference type="ARBA" id="ARBA00022825"/>
    </source>
</evidence>
<accession>A0A8G2BMJ8</accession>
<dbReference type="RefSeq" id="WP_084619044.1">
    <property type="nucleotide sequence ID" value="NZ_FNBW01000012.1"/>
</dbReference>
<dbReference type="CDD" id="cd06782">
    <property type="entry name" value="cpPDZ_CPP-like"/>
    <property type="match status" value="1"/>
</dbReference>
<keyword evidence="7" id="KW-0472">Membrane</keyword>
<feature type="transmembrane region" description="Helical" evidence="7">
    <location>
        <begin position="30"/>
        <end position="48"/>
    </location>
</feature>
<dbReference type="InterPro" id="IPR029045">
    <property type="entry name" value="ClpP/crotonase-like_dom_sf"/>
</dbReference>
<dbReference type="Gene3D" id="2.30.42.10">
    <property type="match status" value="1"/>
</dbReference>
<evidence type="ECO:0000259" key="8">
    <source>
        <dbReference type="PROSITE" id="PS50106"/>
    </source>
</evidence>
<dbReference type="FunFam" id="2.30.42.10:FF:000063">
    <property type="entry name" value="Peptidase, S41 family"/>
    <property type="match status" value="1"/>
</dbReference>
<dbReference type="Gene3D" id="3.90.226.10">
    <property type="entry name" value="2-enoyl-CoA Hydratase, Chain A, domain 1"/>
    <property type="match status" value="1"/>
</dbReference>
<dbReference type="SUPFAM" id="SSF50156">
    <property type="entry name" value="PDZ domain-like"/>
    <property type="match status" value="1"/>
</dbReference>
<gene>
    <name evidence="9" type="ORF">SAMN05660686_03785</name>
</gene>
<keyword evidence="4 5" id="KW-0720">Serine protease</keyword>
<dbReference type="GO" id="GO:0007165">
    <property type="term" value="P:signal transduction"/>
    <property type="evidence" value="ECO:0007669"/>
    <property type="project" value="TreeGrafter"/>
</dbReference>
<comment type="caution">
    <text evidence="9">The sequence shown here is derived from an EMBL/GenBank/DDBJ whole genome shotgun (WGS) entry which is preliminary data.</text>
</comment>
<dbReference type="SMART" id="SM00245">
    <property type="entry name" value="TSPc"/>
    <property type="match status" value="1"/>
</dbReference>
<evidence type="ECO:0000313" key="9">
    <source>
        <dbReference type="EMBL" id="SDG23647.1"/>
    </source>
</evidence>
<keyword evidence="3 5" id="KW-0378">Hydrolase</keyword>
<dbReference type="PROSITE" id="PS50106">
    <property type="entry name" value="PDZ"/>
    <property type="match status" value="1"/>
</dbReference>
<feature type="region of interest" description="Disordered" evidence="6">
    <location>
        <begin position="1"/>
        <end position="24"/>
    </location>
</feature>
<dbReference type="InterPro" id="IPR004447">
    <property type="entry name" value="Peptidase_S41A"/>
</dbReference>
<keyword evidence="10" id="KW-1185">Reference proteome</keyword>
<keyword evidence="7" id="KW-1133">Transmembrane helix</keyword>
<comment type="similarity">
    <text evidence="1 5">Belongs to the peptidase S41A family.</text>
</comment>
<keyword evidence="7" id="KW-0812">Transmembrane</keyword>
<feature type="region of interest" description="Disordered" evidence="6">
    <location>
        <begin position="409"/>
        <end position="441"/>
    </location>
</feature>
<dbReference type="GO" id="GO:0030288">
    <property type="term" value="C:outer membrane-bounded periplasmic space"/>
    <property type="evidence" value="ECO:0007669"/>
    <property type="project" value="TreeGrafter"/>
</dbReference>
<evidence type="ECO:0000256" key="2">
    <source>
        <dbReference type="ARBA" id="ARBA00022670"/>
    </source>
</evidence>
<dbReference type="PANTHER" id="PTHR32060">
    <property type="entry name" value="TAIL-SPECIFIC PROTEASE"/>
    <property type="match status" value="1"/>
</dbReference>
<dbReference type="SUPFAM" id="SSF52096">
    <property type="entry name" value="ClpP/crotonase"/>
    <property type="match status" value="1"/>
</dbReference>
<evidence type="ECO:0000313" key="10">
    <source>
        <dbReference type="Proteomes" id="UP000198615"/>
    </source>
</evidence>
<feature type="domain" description="PDZ" evidence="8">
    <location>
        <begin position="112"/>
        <end position="180"/>
    </location>
</feature>
<protein>
    <submittedName>
        <fullName evidence="9">Carboxyl-terminal processing protease</fullName>
    </submittedName>
</protein>
<dbReference type="OrthoDB" id="9812068at2"/>
<proteinExistence type="inferred from homology"/>
<dbReference type="AlphaFoldDB" id="A0A8G2BMJ8"/>